<gene>
    <name evidence="5" type="ORF">K491DRAFT_694444</name>
</gene>
<comment type="subcellular location">
    <subcellularLocation>
        <location evidence="1">Lipid droplet</location>
    </subcellularLocation>
</comment>
<dbReference type="AlphaFoldDB" id="A0A6A6T471"/>
<dbReference type="SUPFAM" id="SSF53474">
    <property type="entry name" value="alpha/beta-Hydrolases"/>
    <property type="match status" value="1"/>
</dbReference>
<comment type="similarity">
    <text evidence="2">Belongs to the AB hydrolase superfamily. LDAH family.</text>
</comment>
<keyword evidence="4" id="KW-0378">Hydrolase</keyword>
<dbReference type="InterPro" id="IPR019363">
    <property type="entry name" value="LDAH"/>
</dbReference>
<dbReference type="GO" id="GO:0005811">
    <property type="term" value="C:lipid droplet"/>
    <property type="evidence" value="ECO:0007669"/>
    <property type="project" value="UniProtKB-SubCell"/>
</dbReference>
<evidence type="ECO:0000256" key="4">
    <source>
        <dbReference type="ARBA" id="ARBA00022801"/>
    </source>
</evidence>
<dbReference type="InterPro" id="IPR029058">
    <property type="entry name" value="AB_hydrolase_fold"/>
</dbReference>
<organism evidence="5 6">
    <name type="scientific">Lophiostoma macrostomum CBS 122681</name>
    <dbReference type="NCBI Taxonomy" id="1314788"/>
    <lineage>
        <taxon>Eukaryota</taxon>
        <taxon>Fungi</taxon>
        <taxon>Dikarya</taxon>
        <taxon>Ascomycota</taxon>
        <taxon>Pezizomycotina</taxon>
        <taxon>Dothideomycetes</taxon>
        <taxon>Pleosporomycetidae</taxon>
        <taxon>Pleosporales</taxon>
        <taxon>Lophiostomataceae</taxon>
        <taxon>Lophiostoma</taxon>
    </lineage>
</organism>
<sequence>MSSTPSTIHLYSSSHSAKPATHHFIIYFVPGNPGLVAYYQTFLTHLYGLLSNANTSIAGKSSSSPSSQSGSLNRNLSSRNVSFEIFGRSLSGFETNNKGQWNKSAPYNVEQQIAQSEQVLRNVVEAAKANGKRDVRVILMGHSLGTYICLEMIRRSREEAASRVQMQKNGITNRDRDESDEAKGKCNIRIVGGALLFATVVELAKSPSGVKSKHLLALPYFPLAIHLLAKLLTFFLPTFLLTSLIQLVMRFPHDGAHVTASFVTSPHGVYQALYMANDEMTALSTDKWDAEIWGAANPSTHPHSRPVLRFLFGKHDHWIANETRDDLIKARGTRGPQHAGHEDWRPVMEVDEEEGWEHGFCIRQSVSVAERVKGYIDDIVRRDFEAESNS</sequence>
<keyword evidence="6" id="KW-1185">Reference proteome</keyword>
<evidence type="ECO:0000313" key="6">
    <source>
        <dbReference type="Proteomes" id="UP000799324"/>
    </source>
</evidence>
<protein>
    <submittedName>
        <fullName evidence="5">Uncharacterized protein</fullName>
    </submittedName>
</protein>
<accession>A0A6A6T471</accession>
<evidence type="ECO:0000256" key="1">
    <source>
        <dbReference type="ARBA" id="ARBA00004502"/>
    </source>
</evidence>
<dbReference type="GO" id="GO:0016298">
    <property type="term" value="F:lipase activity"/>
    <property type="evidence" value="ECO:0007669"/>
    <property type="project" value="InterPro"/>
</dbReference>
<dbReference type="OrthoDB" id="448051at2759"/>
<dbReference type="Gene3D" id="3.40.50.1820">
    <property type="entry name" value="alpha/beta hydrolase"/>
    <property type="match status" value="1"/>
</dbReference>
<evidence type="ECO:0000256" key="3">
    <source>
        <dbReference type="ARBA" id="ARBA00022677"/>
    </source>
</evidence>
<name>A0A6A6T471_9PLEO</name>
<evidence type="ECO:0000313" key="5">
    <source>
        <dbReference type="EMBL" id="KAF2653703.1"/>
    </source>
</evidence>
<dbReference type="EMBL" id="MU004376">
    <property type="protein sequence ID" value="KAF2653703.1"/>
    <property type="molecule type" value="Genomic_DNA"/>
</dbReference>
<dbReference type="PANTHER" id="PTHR13390">
    <property type="entry name" value="LIPASE"/>
    <property type="match status" value="1"/>
</dbReference>
<dbReference type="Proteomes" id="UP000799324">
    <property type="component" value="Unassembled WGS sequence"/>
</dbReference>
<dbReference type="PANTHER" id="PTHR13390:SF0">
    <property type="entry name" value="LIPID DROPLET-ASSOCIATED HYDROLASE"/>
    <property type="match status" value="1"/>
</dbReference>
<dbReference type="Pfam" id="PF10230">
    <property type="entry name" value="LIDHydrolase"/>
    <property type="match status" value="1"/>
</dbReference>
<keyword evidence="3" id="KW-0551">Lipid droplet</keyword>
<reference evidence="5" key="1">
    <citation type="journal article" date="2020" name="Stud. Mycol.">
        <title>101 Dothideomycetes genomes: a test case for predicting lifestyles and emergence of pathogens.</title>
        <authorList>
            <person name="Haridas S."/>
            <person name="Albert R."/>
            <person name="Binder M."/>
            <person name="Bloem J."/>
            <person name="Labutti K."/>
            <person name="Salamov A."/>
            <person name="Andreopoulos B."/>
            <person name="Baker S."/>
            <person name="Barry K."/>
            <person name="Bills G."/>
            <person name="Bluhm B."/>
            <person name="Cannon C."/>
            <person name="Castanera R."/>
            <person name="Culley D."/>
            <person name="Daum C."/>
            <person name="Ezra D."/>
            <person name="Gonzalez J."/>
            <person name="Henrissat B."/>
            <person name="Kuo A."/>
            <person name="Liang C."/>
            <person name="Lipzen A."/>
            <person name="Lutzoni F."/>
            <person name="Magnuson J."/>
            <person name="Mondo S."/>
            <person name="Nolan M."/>
            <person name="Ohm R."/>
            <person name="Pangilinan J."/>
            <person name="Park H.-J."/>
            <person name="Ramirez L."/>
            <person name="Alfaro M."/>
            <person name="Sun H."/>
            <person name="Tritt A."/>
            <person name="Yoshinaga Y."/>
            <person name="Zwiers L.-H."/>
            <person name="Turgeon B."/>
            <person name="Goodwin S."/>
            <person name="Spatafora J."/>
            <person name="Crous P."/>
            <person name="Grigoriev I."/>
        </authorList>
    </citation>
    <scope>NUCLEOTIDE SEQUENCE</scope>
    <source>
        <strain evidence="5">CBS 122681</strain>
    </source>
</reference>
<proteinExistence type="inferred from homology"/>
<dbReference type="GO" id="GO:0019915">
    <property type="term" value="P:lipid storage"/>
    <property type="evidence" value="ECO:0007669"/>
    <property type="project" value="InterPro"/>
</dbReference>
<evidence type="ECO:0000256" key="2">
    <source>
        <dbReference type="ARBA" id="ARBA00008300"/>
    </source>
</evidence>